<feature type="signal peptide" evidence="1">
    <location>
        <begin position="1"/>
        <end position="28"/>
    </location>
</feature>
<dbReference type="AlphaFoldDB" id="A0A6G0I2V9"/>
<protein>
    <submittedName>
        <fullName evidence="2">Uncharacterized protein</fullName>
    </submittedName>
</protein>
<evidence type="ECO:0000256" key="1">
    <source>
        <dbReference type="SAM" id="SignalP"/>
    </source>
</evidence>
<dbReference type="Proteomes" id="UP000424527">
    <property type="component" value="Unassembled WGS sequence"/>
</dbReference>
<accession>A0A6G0I2V9</accession>
<gene>
    <name evidence="2" type="ORF">D5F01_LYC15428</name>
</gene>
<dbReference type="EMBL" id="REGW02000015">
    <property type="protein sequence ID" value="KAE8285760.1"/>
    <property type="molecule type" value="Genomic_DNA"/>
</dbReference>
<reference evidence="2 3" key="1">
    <citation type="submission" date="2019-07" db="EMBL/GenBank/DDBJ databases">
        <title>Chromosome genome assembly for large yellow croaker.</title>
        <authorList>
            <person name="Xiao S."/>
        </authorList>
    </citation>
    <scope>NUCLEOTIDE SEQUENCE [LARGE SCALE GENOMIC DNA]</scope>
    <source>
        <strain evidence="2">JMULYC20181020</strain>
        <tissue evidence="2">Muscle</tissue>
    </source>
</reference>
<comment type="caution">
    <text evidence="2">The sequence shown here is derived from an EMBL/GenBank/DDBJ whole genome shotgun (WGS) entry which is preliminary data.</text>
</comment>
<name>A0A6G0I2V9_LARCR</name>
<organism evidence="2 3">
    <name type="scientific">Larimichthys crocea</name>
    <name type="common">Large yellow croaker</name>
    <name type="synonym">Pseudosciaena crocea</name>
    <dbReference type="NCBI Taxonomy" id="215358"/>
    <lineage>
        <taxon>Eukaryota</taxon>
        <taxon>Metazoa</taxon>
        <taxon>Chordata</taxon>
        <taxon>Craniata</taxon>
        <taxon>Vertebrata</taxon>
        <taxon>Euteleostomi</taxon>
        <taxon>Actinopterygii</taxon>
        <taxon>Neopterygii</taxon>
        <taxon>Teleostei</taxon>
        <taxon>Neoteleostei</taxon>
        <taxon>Acanthomorphata</taxon>
        <taxon>Eupercaria</taxon>
        <taxon>Sciaenidae</taxon>
        <taxon>Larimichthys</taxon>
    </lineage>
</organism>
<keyword evidence="1" id="KW-0732">Signal</keyword>
<proteinExistence type="predicted"/>
<evidence type="ECO:0000313" key="2">
    <source>
        <dbReference type="EMBL" id="KAE8285760.1"/>
    </source>
</evidence>
<feature type="chain" id="PRO_5026260184" evidence="1">
    <location>
        <begin position="29"/>
        <end position="170"/>
    </location>
</feature>
<sequence length="170" mass="17715">MSGVAPPLTHIQCKSAALLLLTFGKVSISPYQTVAWNLNAAVRDVRVQPCLTETKDAALTTCNPGVSSVTPAGPQACVPAAARVYTGLCPGSSTGLHRPVSRQQHGFTQACVPAAARVYTGLCPGSSTGLHRPVSRQQHGFTQRNQLLAAVNNAPTTAGGKVPKYKGQEK</sequence>
<keyword evidence="3" id="KW-1185">Reference proteome</keyword>
<evidence type="ECO:0000313" key="3">
    <source>
        <dbReference type="Proteomes" id="UP000424527"/>
    </source>
</evidence>